<keyword evidence="1" id="KW-1133">Transmembrane helix</keyword>
<keyword evidence="1" id="KW-0812">Transmembrane</keyword>
<dbReference type="SUPFAM" id="SSF48726">
    <property type="entry name" value="Immunoglobulin"/>
    <property type="match status" value="1"/>
</dbReference>
<name>A0A818MXW0_9BILA</name>
<dbReference type="EMBL" id="CAJNYT010004795">
    <property type="protein sequence ID" value="CAF3691804.1"/>
    <property type="molecule type" value="Genomic_DNA"/>
</dbReference>
<evidence type="ECO:0000313" key="3">
    <source>
        <dbReference type="EMBL" id="CAF3315455.1"/>
    </source>
</evidence>
<dbReference type="Proteomes" id="UP000663872">
    <property type="component" value="Unassembled WGS sequence"/>
</dbReference>
<gene>
    <name evidence="5" type="ORF">FME351_LOCUS13014</name>
    <name evidence="7" type="ORF">GRG538_LOCUS27739</name>
    <name evidence="6" type="ORF">KIK155_LOCUS20740</name>
    <name evidence="3" type="ORF">LUA448_LOCUS9417</name>
    <name evidence="4" type="ORF">TIS948_LOCUS21041</name>
</gene>
<evidence type="ECO:0000256" key="1">
    <source>
        <dbReference type="SAM" id="Phobius"/>
    </source>
</evidence>
<evidence type="ECO:0000259" key="2">
    <source>
        <dbReference type="PROSITE" id="PS50835"/>
    </source>
</evidence>
<dbReference type="OrthoDB" id="6138780at2759"/>
<dbReference type="Proteomes" id="UP000663833">
    <property type="component" value="Unassembled WGS sequence"/>
</dbReference>
<dbReference type="Pfam" id="PF13927">
    <property type="entry name" value="Ig_3"/>
    <property type="match status" value="1"/>
</dbReference>
<evidence type="ECO:0000313" key="8">
    <source>
        <dbReference type="Proteomes" id="UP000663865"/>
    </source>
</evidence>
<dbReference type="PROSITE" id="PS50835">
    <property type="entry name" value="IG_LIKE"/>
    <property type="match status" value="1"/>
</dbReference>
<feature type="domain" description="Ig-like" evidence="2">
    <location>
        <begin position="43"/>
        <end position="142"/>
    </location>
</feature>
<dbReference type="Proteomes" id="UP000663825">
    <property type="component" value="Unassembled WGS sequence"/>
</dbReference>
<evidence type="ECO:0000313" key="7">
    <source>
        <dbReference type="EMBL" id="CAF3691804.1"/>
    </source>
</evidence>
<dbReference type="AlphaFoldDB" id="A0A818MXW0"/>
<dbReference type="Proteomes" id="UP000663869">
    <property type="component" value="Unassembled WGS sequence"/>
</dbReference>
<accession>A0A818MXW0</accession>
<evidence type="ECO:0000313" key="6">
    <source>
        <dbReference type="EMBL" id="CAF3597249.1"/>
    </source>
</evidence>
<evidence type="ECO:0000313" key="5">
    <source>
        <dbReference type="EMBL" id="CAF3445637.1"/>
    </source>
</evidence>
<comment type="caution">
    <text evidence="6">The sequence shown here is derived from an EMBL/GenBank/DDBJ whole genome shotgun (WGS) entry which is preliminary data.</text>
</comment>
<sequence length="258" mass="29495">MIIITFSFLALFYYLSIIIMVDSSFMSSILLKHLRTHKTIKFQSTLSSPIENNVNEGSTFHLTCSFLSSFDTIDIFWFHNGTLIESFVSKNIVEEEDDEIDDSFLGVSIVSTINIEKIPFDTNGSYQCIAVHQNIYAQQTFYVYVNSSLEENFSGENSSSVENSSTVAFITVHTSQALFEPRKYISLMCRFAFDRKDACKTKWLDPYDEPLNTFNETSDLILRNATFEDSMGLYTCQICCDQQCRNLTSFVYPAGQDK</sequence>
<organism evidence="6 8">
    <name type="scientific">Rotaria socialis</name>
    <dbReference type="NCBI Taxonomy" id="392032"/>
    <lineage>
        <taxon>Eukaryota</taxon>
        <taxon>Metazoa</taxon>
        <taxon>Spiralia</taxon>
        <taxon>Gnathifera</taxon>
        <taxon>Rotifera</taxon>
        <taxon>Eurotatoria</taxon>
        <taxon>Bdelloidea</taxon>
        <taxon>Philodinida</taxon>
        <taxon>Philodinidae</taxon>
        <taxon>Rotaria</taxon>
    </lineage>
</organism>
<dbReference type="InterPro" id="IPR013783">
    <property type="entry name" value="Ig-like_fold"/>
</dbReference>
<dbReference type="InterPro" id="IPR003599">
    <property type="entry name" value="Ig_sub"/>
</dbReference>
<dbReference type="SMART" id="SM00409">
    <property type="entry name" value="IG"/>
    <property type="match status" value="2"/>
</dbReference>
<proteinExistence type="predicted"/>
<dbReference type="InterPro" id="IPR007110">
    <property type="entry name" value="Ig-like_dom"/>
</dbReference>
<dbReference type="Proteomes" id="UP000663865">
    <property type="component" value="Unassembled WGS sequence"/>
</dbReference>
<dbReference type="EMBL" id="CAJNYU010001540">
    <property type="protein sequence ID" value="CAF3445637.1"/>
    <property type="molecule type" value="Genomic_DNA"/>
</dbReference>
<feature type="transmembrane region" description="Helical" evidence="1">
    <location>
        <begin position="6"/>
        <end position="31"/>
    </location>
</feature>
<dbReference type="EMBL" id="CAJNXB010003641">
    <property type="protein sequence ID" value="CAF3328858.1"/>
    <property type="molecule type" value="Genomic_DNA"/>
</dbReference>
<keyword evidence="1" id="KW-0472">Membrane</keyword>
<reference evidence="6" key="1">
    <citation type="submission" date="2021-02" db="EMBL/GenBank/DDBJ databases">
        <authorList>
            <person name="Nowell W R."/>
        </authorList>
    </citation>
    <scope>NUCLEOTIDE SEQUENCE</scope>
</reference>
<dbReference type="Gene3D" id="2.60.40.10">
    <property type="entry name" value="Immunoglobulins"/>
    <property type="match status" value="1"/>
</dbReference>
<protein>
    <recommendedName>
        <fullName evidence="2">Ig-like domain-containing protein</fullName>
    </recommendedName>
</protein>
<dbReference type="EMBL" id="CAJNYV010003694">
    <property type="protein sequence ID" value="CAF3597249.1"/>
    <property type="molecule type" value="Genomic_DNA"/>
</dbReference>
<dbReference type="EMBL" id="CAJNYD010001075">
    <property type="protein sequence ID" value="CAF3315455.1"/>
    <property type="molecule type" value="Genomic_DNA"/>
</dbReference>
<evidence type="ECO:0000313" key="4">
    <source>
        <dbReference type="EMBL" id="CAF3328858.1"/>
    </source>
</evidence>
<dbReference type="InterPro" id="IPR036179">
    <property type="entry name" value="Ig-like_dom_sf"/>
</dbReference>